<evidence type="ECO:0000256" key="8">
    <source>
        <dbReference type="SAM" id="Phobius"/>
    </source>
</evidence>
<dbReference type="InterPro" id="IPR027417">
    <property type="entry name" value="P-loop_NTPase"/>
</dbReference>
<dbReference type="Pfam" id="PF00664">
    <property type="entry name" value="ABC_membrane"/>
    <property type="match status" value="1"/>
</dbReference>
<keyword evidence="6 8" id="KW-1133">Transmembrane helix</keyword>
<dbReference type="Gene3D" id="1.20.1560.10">
    <property type="entry name" value="ABC transporter type 1, transmembrane domain"/>
    <property type="match status" value="1"/>
</dbReference>
<comment type="subcellular location">
    <subcellularLocation>
        <location evidence="1">Membrane</location>
        <topology evidence="1">Multi-pass membrane protein</topology>
    </subcellularLocation>
</comment>
<dbReference type="GO" id="GO:0016887">
    <property type="term" value="F:ATP hydrolysis activity"/>
    <property type="evidence" value="ECO:0007669"/>
    <property type="project" value="InterPro"/>
</dbReference>
<dbReference type="CDD" id="cd03250">
    <property type="entry name" value="ABCC_MRP_domain1"/>
    <property type="match status" value="1"/>
</dbReference>
<feature type="transmembrane region" description="Helical" evidence="8">
    <location>
        <begin position="238"/>
        <end position="261"/>
    </location>
</feature>
<evidence type="ECO:0000256" key="5">
    <source>
        <dbReference type="ARBA" id="ARBA00022840"/>
    </source>
</evidence>
<evidence type="ECO:0000256" key="3">
    <source>
        <dbReference type="ARBA" id="ARBA00022692"/>
    </source>
</evidence>
<dbReference type="Gene3D" id="3.40.50.300">
    <property type="entry name" value="P-loop containing nucleotide triphosphate hydrolases"/>
    <property type="match status" value="1"/>
</dbReference>
<dbReference type="SUPFAM" id="SSF90123">
    <property type="entry name" value="ABC transporter transmembrane region"/>
    <property type="match status" value="1"/>
</dbReference>
<name>A0A8H7ZXA4_9FUNG</name>
<dbReference type="PROSITE" id="PS50929">
    <property type="entry name" value="ABC_TM1F"/>
    <property type="match status" value="1"/>
</dbReference>
<organism evidence="11 12">
    <name type="scientific">Olpidium bornovanus</name>
    <dbReference type="NCBI Taxonomy" id="278681"/>
    <lineage>
        <taxon>Eukaryota</taxon>
        <taxon>Fungi</taxon>
        <taxon>Fungi incertae sedis</taxon>
        <taxon>Olpidiomycota</taxon>
        <taxon>Olpidiomycotina</taxon>
        <taxon>Olpidiomycetes</taxon>
        <taxon>Olpidiales</taxon>
        <taxon>Olpidiaceae</taxon>
        <taxon>Olpidium</taxon>
    </lineage>
</organism>
<feature type="transmembrane region" description="Helical" evidence="8">
    <location>
        <begin position="56"/>
        <end position="74"/>
    </location>
</feature>
<dbReference type="PANTHER" id="PTHR24223:SF447">
    <property type="entry name" value="MULTIDRUG RESISTANCE-ASSOCIATED PROTEIN 5"/>
    <property type="match status" value="1"/>
</dbReference>
<evidence type="ECO:0000256" key="6">
    <source>
        <dbReference type="ARBA" id="ARBA00022989"/>
    </source>
</evidence>
<dbReference type="InterPro" id="IPR011527">
    <property type="entry name" value="ABC1_TM_dom"/>
</dbReference>
<gene>
    <name evidence="11" type="ORF">BJ554DRAFT_6729</name>
</gene>
<proteinExistence type="predicted"/>
<evidence type="ECO:0000256" key="1">
    <source>
        <dbReference type="ARBA" id="ARBA00004141"/>
    </source>
</evidence>
<keyword evidence="3 8" id="KW-0812">Transmembrane</keyword>
<dbReference type="EMBL" id="JAEFCI010004162">
    <property type="protein sequence ID" value="KAG5461125.1"/>
    <property type="molecule type" value="Genomic_DNA"/>
</dbReference>
<dbReference type="InterPro" id="IPR050173">
    <property type="entry name" value="ABC_transporter_C-like"/>
</dbReference>
<dbReference type="Proteomes" id="UP000673691">
    <property type="component" value="Unassembled WGS sequence"/>
</dbReference>
<dbReference type="OrthoDB" id="6500128at2759"/>
<keyword evidence="5" id="KW-0067">ATP-binding</keyword>
<evidence type="ECO:0000259" key="9">
    <source>
        <dbReference type="PROSITE" id="PS50893"/>
    </source>
</evidence>
<dbReference type="SUPFAM" id="SSF52540">
    <property type="entry name" value="P-loop containing nucleoside triphosphate hydrolases"/>
    <property type="match status" value="1"/>
</dbReference>
<evidence type="ECO:0000313" key="11">
    <source>
        <dbReference type="EMBL" id="KAG5461125.1"/>
    </source>
</evidence>
<dbReference type="Pfam" id="PF00005">
    <property type="entry name" value="ABC_tran"/>
    <property type="match status" value="1"/>
</dbReference>
<dbReference type="PANTHER" id="PTHR24223">
    <property type="entry name" value="ATP-BINDING CASSETTE SUB-FAMILY C"/>
    <property type="match status" value="1"/>
</dbReference>
<evidence type="ECO:0000256" key="4">
    <source>
        <dbReference type="ARBA" id="ARBA00022741"/>
    </source>
</evidence>
<dbReference type="CDD" id="cd18579">
    <property type="entry name" value="ABC_6TM_ABCC_D1"/>
    <property type="match status" value="1"/>
</dbReference>
<feature type="non-terminal residue" evidence="11">
    <location>
        <position position="710"/>
    </location>
</feature>
<dbReference type="InterPro" id="IPR044746">
    <property type="entry name" value="ABCC_6TM_D1"/>
</dbReference>
<keyword evidence="12" id="KW-1185">Reference proteome</keyword>
<dbReference type="GO" id="GO:0016020">
    <property type="term" value="C:membrane"/>
    <property type="evidence" value="ECO:0007669"/>
    <property type="project" value="UniProtKB-SubCell"/>
</dbReference>
<evidence type="ECO:0000256" key="2">
    <source>
        <dbReference type="ARBA" id="ARBA00022448"/>
    </source>
</evidence>
<dbReference type="AlphaFoldDB" id="A0A8H7ZXA4"/>
<dbReference type="GO" id="GO:0005524">
    <property type="term" value="F:ATP binding"/>
    <property type="evidence" value="ECO:0007669"/>
    <property type="project" value="UniProtKB-KW"/>
</dbReference>
<comment type="caution">
    <text evidence="11">The sequence shown here is derived from an EMBL/GenBank/DDBJ whole genome shotgun (WGS) entry which is preliminary data.</text>
</comment>
<sequence>SAYGQKYVLLGLWKLTWAFFTWCSAWYLLKRTLEYLQLTAKANANPNLPAPSAAEGHVWAVLMFVASFLSSIAIHQLYGECYRMGVQVKAGLTGLIYRKCLRLSRIRGGAGEGINLLSTDVTKVIDAVTNFHFLWSAFVEAALILVLAFYEIGYSAFPALAFVLLLLPVQFQLGKISSRLSSESTQITTTRVHLMSEILTAIKLIKFYAWELPFSDRLAEIRASEMALIKKNMYYKSFNFMVVFAIPVFVALTCLSVYVFAFGIKLTASVSFTVLSVFNTLRYPFLMLPMAVGSSSAATIAFARITKFLLGDEVEELKALTPSTEEGATAIHIKNSDFRWDGEEKAGPTISNIDLHVKRGQIVAIIGDIRHVRGPKIEIYGTTSYVPQEAWLLNCSLKDNVTFGLPFEREKFDEVIRVCALQRDLNLLVSGEDTEIAERGSNLSGGQKQRTSLARAVYNNADTILLDDPLSAVDQAVGRHIFQECFKTHLKGKTVILSIHQLQYLSEVDLVVVMKDGKISMQGTYEHLMATEPTFADVINNHVASGEEGEEDEFIVGPAPAKAKNSQASPTLDTGDVDTDKLHISNIEVNQLSVTDRNMLSSFKSVVEFSENAISNRIERHQLSVINDPSGNQMRHDVAEVIKKNELTVHSLPDVEVTHEGNDSGKPSGALVQEDKSFEASRGSYGKYARAGRGPVVTYSIIVFFFMVHG</sequence>
<accession>A0A8H7ZXA4</accession>
<keyword evidence="4" id="KW-0547">Nucleotide-binding</keyword>
<feature type="domain" description="ABC transmembrane type-1" evidence="10">
    <location>
        <begin position="27"/>
        <end position="297"/>
    </location>
</feature>
<dbReference type="InterPro" id="IPR003439">
    <property type="entry name" value="ABC_transporter-like_ATP-bd"/>
</dbReference>
<feature type="transmembrane region" description="Helical" evidence="8">
    <location>
        <begin position="281"/>
        <end position="303"/>
    </location>
</feature>
<keyword evidence="2" id="KW-0813">Transport</keyword>
<dbReference type="GO" id="GO:0140359">
    <property type="term" value="F:ABC-type transporter activity"/>
    <property type="evidence" value="ECO:0007669"/>
    <property type="project" value="InterPro"/>
</dbReference>
<evidence type="ECO:0000259" key="10">
    <source>
        <dbReference type="PROSITE" id="PS50929"/>
    </source>
</evidence>
<evidence type="ECO:0000313" key="12">
    <source>
        <dbReference type="Proteomes" id="UP000673691"/>
    </source>
</evidence>
<feature type="transmembrane region" description="Helical" evidence="8">
    <location>
        <begin position="133"/>
        <end position="150"/>
    </location>
</feature>
<reference evidence="11 12" key="1">
    <citation type="journal article" name="Sci. Rep.">
        <title>Genome-scale phylogenetic analyses confirm Olpidium as the closest living zoosporic fungus to the non-flagellated, terrestrial fungi.</title>
        <authorList>
            <person name="Chang Y."/>
            <person name="Rochon D."/>
            <person name="Sekimoto S."/>
            <person name="Wang Y."/>
            <person name="Chovatia M."/>
            <person name="Sandor L."/>
            <person name="Salamov A."/>
            <person name="Grigoriev I.V."/>
            <person name="Stajich J.E."/>
            <person name="Spatafora J.W."/>
        </authorList>
    </citation>
    <scope>NUCLEOTIDE SEQUENCE [LARGE SCALE GENOMIC DNA]</scope>
    <source>
        <strain evidence="11">S191</strain>
    </source>
</reference>
<dbReference type="PROSITE" id="PS50893">
    <property type="entry name" value="ABC_TRANSPORTER_2"/>
    <property type="match status" value="1"/>
</dbReference>
<evidence type="ECO:0000256" key="7">
    <source>
        <dbReference type="ARBA" id="ARBA00023136"/>
    </source>
</evidence>
<keyword evidence="7 8" id="KW-0472">Membrane</keyword>
<protein>
    <submittedName>
        <fullName evidence="11">Uncharacterized protein</fullName>
    </submittedName>
</protein>
<dbReference type="InterPro" id="IPR036640">
    <property type="entry name" value="ABC1_TM_sf"/>
</dbReference>
<feature type="non-terminal residue" evidence="11">
    <location>
        <position position="1"/>
    </location>
</feature>
<feature type="transmembrane region" description="Helical" evidence="8">
    <location>
        <begin position="7"/>
        <end position="29"/>
    </location>
</feature>
<feature type="domain" description="ABC transporter" evidence="9">
    <location>
        <begin position="300"/>
        <end position="541"/>
    </location>
</feature>